<gene>
    <name evidence="3" type="ORF">hbim_03084</name>
</gene>
<dbReference type="AlphaFoldDB" id="A0AAI8TQP3"/>
<dbReference type="InterPro" id="IPR013096">
    <property type="entry name" value="Cupin_2"/>
</dbReference>
<dbReference type="Pfam" id="PF07883">
    <property type="entry name" value="Cupin_2"/>
    <property type="match status" value="1"/>
</dbReference>
<protein>
    <recommendedName>
        <fullName evidence="2">Cupin type-2 domain-containing protein</fullName>
    </recommendedName>
</protein>
<dbReference type="InterPro" id="IPR011051">
    <property type="entry name" value="RmlC_Cupin_sf"/>
</dbReference>
<feature type="chain" id="PRO_5042465528" description="Cupin type-2 domain-containing protein" evidence="1">
    <location>
        <begin position="27"/>
        <end position="149"/>
    </location>
</feature>
<reference evidence="3" key="1">
    <citation type="submission" date="2023-03" db="EMBL/GenBank/DDBJ databases">
        <title>Draft genome sequence of a Mycolicibacterium mageritense strain H4_3_1 isolated from a hybrid biological-inorganic system reactor.</title>
        <authorList>
            <person name="Feng X."/>
            <person name="Kazama D."/>
            <person name="Sato K."/>
            <person name="Kobayashi H."/>
        </authorList>
    </citation>
    <scope>NUCLEOTIDE SEQUENCE</scope>
    <source>
        <strain evidence="3">H4_3_1</strain>
    </source>
</reference>
<feature type="domain" description="Cupin type-2" evidence="2">
    <location>
        <begin position="64"/>
        <end position="132"/>
    </location>
</feature>
<accession>A0AAI8TQP3</accession>
<evidence type="ECO:0000259" key="2">
    <source>
        <dbReference type="Pfam" id="PF07883"/>
    </source>
</evidence>
<evidence type="ECO:0000313" key="3">
    <source>
        <dbReference type="EMBL" id="BDY29148.1"/>
    </source>
</evidence>
<organism evidence="3 4">
    <name type="scientific">Mycolicibacterium mageritense</name>
    <name type="common">Mycobacterium mageritense</name>
    <dbReference type="NCBI Taxonomy" id="53462"/>
    <lineage>
        <taxon>Bacteria</taxon>
        <taxon>Bacillati</taxon>
        <taxon>Actinomycetota</taxon>
        <taxon>Actinomycetes</taxon>
        <taxon>Mycobacteriales</taxon>
        <taxon>Mycobacteriaceae</taxon>
        <taxon>Mycolicibacterium</taxon>
    </lineage>
</organism>
<dbReference type="SUPFAM" id="SSF51182">
    <property type="entry name" value="RmlC-like cupins"/>
    <property type="match status" value="1"/>
</dbReference>
<keyword evidence="1" id="KW-0732">Signal</keyword>
<dbReference type="EMBL" id="AP027452">
    <property type="protein sequence ID" value="BDY29148.1"/>
    <property type="molecule type" value="Genomic_DNA"/>
</dbReference>
<dbReference type="InterPro" id="IPR014710">
    <property type="entry name" value="RmlC-like_jellyroll"/>
</dbReference>
<name>A0AAI8TQP3_MYCME</name>
<dbReference type="Gene3D" id="2.60.120.10">
    <property type="entry name" value="Jelly Rolls"/>
    <property type="match status" value="1"/>
</dbReference>
<sequence length="149" mass="15293">MKRMHAGAVGAMTLFAAGLLSASAGATPAEGDVERTDLAKGTTTSPIWIVTAGQPTTFYVQNLVLKPGARSGWHAHPGPEQSVITRGAVVLRTAANCAPVVYTEGQAVFILGGIAHEVVNEGTADAEVVVTYTLPADAAPREDAPAICQ</sequence>
<evidence type="ECO:0000313" key="4">
    <source>
        <dbReference type="Proteomes" id="UP001241092"/>
    </source>
</evidence>
<evidence type="ECO:0000256" key="1">
    <source>
        <dbReference type="SAM" id="SignalP"/>
    </source>
</evidence>
<feature type="signal peptide" evidence="1">
    <location>
        <begin position="1"/>
        <end position="26"/>
    </location>
</feature>
<proteinExistence type="predicted"/>
<dbReference type="Proteomes" id="UP001241092">
    <property type="component" value="Chromosome"/>
</dbReference>